<dbReference type="Proteomes" id="UP000023152">
    <property type="component" value="Unassembled WGS sequence"/>
</dbReference>
<feature type="non-terminal residue" evidence="3">
    <location>
        <position position="1"/>
    </location>
</feature>
<feature type="transmembrane region" description="Helical" evidence="2">
    <location>
        <begin position="171"/>
        <end position="191"/>
    </location>
</feature>
<evidence type="ECO:0000313" key="4">
    <source>
        <dbReference type="Proteomes" id="UP000023152"/>
    </source>
</evidence>
<feature type="transmembrane region" description="Helical" evidence="2">
    <location>
        <begin position="343"/>
        <end position="359"/>
    </location>
</feature>
<organism evidence="3 4">
    <name type="scientific">Reticulomyxa filosa</name>
    <dbReference type="NCBI Taxonomy" id="46433"/>
    <lineage>
        <taxon>Eukaryota</taxon>
        <taxon>Sar</taxon>
        <taxon>Rhizaria</taxon>
        <taxon>Retaria</taxon>
        <taxon>Foraminifera</taxon>
        <taxon>Monothalamids</taxon>
        <taxon>Reticulomyxidae</taxon>
        <taxon>Reticulomyxa</taxon>
    </lineage>
</organism>
<comment type="caution">
    <text evidence="3">The sequence shown here is derived from an EMBL/GenBank/DDBJ whole genome shotgun (WGS) entry which is preliminary data.</text>
</comment>
<evidence type="ECO:0000256" key="2">
    <source>
        <dbReference type="SAM" id="Phobius"/>
    </source>
</evidence>
<dbReference type="AlphaFoldDB" id="X6MT78"/>
<keyword evidence="2" id="KW-0472">Membrane</keyword>
<keyword evidence="4" id="KW-1185">Reference proteome</keyword>
<feature type="compositionally biased region" description="Low complexity" evidence="1">
    <location>
        <begin position="1"/>
        <end position="11"/>
    </location>
</feature>
<feature type="transmembrane region" description="Helical" evidence="2">
    <location>
        <begin position="527"/>
        <end position="549"/>
    </location>
</feature>
<reference evidence="3 4" key="1">
    <citation type="journal article" date="2013" name="Curr. Biol.">
        <title>The Genome of the Foraminiferan Reticulomyxa filosa.</title>
        <authorList>
            <person name="Glockner G."/>
            <person name="Hulsmann N."/>
            <person name="Schleicher M."/>
            <person name="Noegel A.A."/>
            <person name="Eichinger L."/>
            <person name="Gallinger C."/>
            <person name="Pawlowski J."/>
            <person name="Sierra R."/>
            <person name="Euteneuer U."/>
            <person name="Pillet L."/>
            <person name="Moustafa A."/>
            <person name="Platzer M."/>
            <person name="Groth M."/>
            <person name="Szafranski K."/>
            <person name="Schliwa M."/>
        </authorList>
    </citation>
    <scope>NUCLEOTIDE SEQUENCE [LARGE SCALE GENOMIC DNA]</scope>
</reference>
<keyword evidence="2" id="KW-1133">Transmembrane helix</keyword>
<feature type="region of interest" description="Disordered" evidence="1">
    <location>
        <begin position="1"/>
        <end position="20"/>
    </location>
</feature>
<protein>
    <submittedName>
        <fullName evidence="3">Uncharacterized protein</fullName>
    </submittedName>
</protein>
<gene>
    <name evidence="3" type="ORF">RFI_20299</name>
</gene>
<sequence length="1154" mass="132509">QQQQQQQQQQQKEATATNLPAGDTFLLLKYLKQKNSKSENEQKTISESTYQHVRKIFKEAKETRSLRWPDYRPELFVYFVGALFNDFYAVGSTNCYNIVSSFVSRAVSMMHDHLPQHYSQRAQERVKYLLNQLVVSDSDYKFFKNQPSSTARPNTKTAIRIQKQHMEILRLGWHLVGVVLSLPVSPLSILFHNPNQYRNAYLLGMPEDQSTVLLKAMSGRVAWSCRNNHLYFVPNGVTQKCPTCGPNTEGKSKWRLFSSAESKRVGVVDEDGHIIPEDLEAADKIPKMAPQGYVITEGVDDICRMFDEVSVRVARLFVNLILLIHHSCYKTSDVKQFLQKNNFFFFFSDLKTLIIIIIIKKKKKRFTKLKGENAVVMKKLLQMTESYINKIAAAVGHLSIESCVLLLHRIVHEYYLTYEEVYLGGLDDLSIVGREDFENYLIQSCIGPVLGNHENVIRETRNWTLLDPVCSYWSKRVEEDINMNSEEGKIFVEKYRPDLFLPYRIVTLSEFRTFVLQNNENITRFPVILGLLTTMATSSGYSIFALQYLPEMINWIKLIHSRFNRRLSKEDAESRQQEFTAQYALTKCAEEKWGEVKQWEKALQGFVQGWNHVVSRLTTDKSKKGAVIQEGSGENHNANSDQKSDGLLIIPDMDSPSSPPVTTLLPLRKTTERRKFSRWNPVGLLRSIMTTKDVKETLGDVSDDEQVNTTEQGTTKSGEEGEMVGWMKRYLVIIDQINPSENVPFECIKGSDPNGKITPKDVPLLWALECGVDGPLATSKMLRLLLDHLVTVNNSLLANCHQQALTVGSSDNDPKSAIGEITLTKISNERDVVGIDEQNFLQMVQHCTAQKLRYGENVPLDINLQLLETQLKETFIIGRKFLKFDLRDVFFELSGEYDMDELFDSIEQNFRGNALQGGGYFVDAEETVLCRLKERITQDTNISYEDFQQHSAMEATPVPNVDKAKAFKTAKQAIEQVLISLQRQKVTHGPNVLIGTYMSQDLHLPKADYVPFIKTEELLLKHSKNVWEYLNRIHLAEENQWHMMPLKLLELYKQLTTGFNTDSMWKLLFQWKRLLEKLLSEQELKEPSKIALSTFLKGAISDPKVEKLIEGFPKDLSLCNAGPAFEEFATVLFQNLFSFCDVYHCYYYKIKKFN</sequence>
<evidence type="ECO:0000256" key="1">
    <source>
        <dbReference type="SAM" id="MobiDB-lite"/>
    </source>
</evidence>
<name>X6MT78_RETFI</name>
<keyword evidence="2" id="KW-0812">Transmembrane</keyword>
<proteinExistence type="predicted"/>
<evidence type="ECO:0000313" key="3">
    <source>
        <dbReference type="EMBL" id="ETO17034.1"/>
    </source>
</evidence>
<accession>X6MT78</accession>
<dbReference type="EMBL" id="ASPP01017412">
    <property type="protein sequence ID" value="ETO17034.1"/>
    <property type="molecule type" value="Genomic_DNA"/>
</dbReference>